<keyword evidence="2" id="KW-1185">Reference proteome</keyword>
<evidence type="ECO:0000313" key="1">
    <source>
        <dbReference type="EMBL" id="EHI56514.1"/>
    </source>
</evidence>
<dbReference type="OrthoDB" id="9787986at2"/>
<reference evidence="1 2" key="1">
    <citation type="submission" date="2011-08" db="EMBL/GenBank/DDBJ databases">
        <title>The Genome Sequence of Johnsonella ignava ATCC 51276.</title>
        <authorList>
            <consortium name="The Broad Institute Genome Sequencing Platform"/>
            <person name="Earl A."/>
            <person name="Ward D."/>
            <person name="Feldgarden M."/>
            <person name="Gevers D."/>
            <person name="Izard J."/>
            <person name="Blanton J.M."/>
            <person name="Baranova O.V."/>
            <person name="Dewhirst F.E."/>
            <person name="Young S.K."/>
            <person name="Zeng Q."/>
            <person name="Gargeya S."/>
            <person name="Fitzgerald M."/>
            <person name="Haas B."/>
            <person name="Abouelleil A."/>
            <person name="Alvarado L."/>
            <person name="Arachchi H.M."/>
            <person name="Berlin A."/>
            <person name="Brown A."/>
            <person name="Chapman S.B."/>
            <person name="Chen Z."/>
            <person name="Dunbar C."/>
            <person name="Freedman E."/>
            <person name="Gearin G."/>
            <person name="Gellesch M."/>
            <person name="Goldberg J."/>
            <person name="Griggs A."/>
            <person name="Gujja S."/>
            <person name="Heiman D."/>
            <person name="Howarth C."/>
            <person name="Larson L."/>
            <person name="Lui A."/>
            <person name="MacDonald P.J.P."/>
            <person name="Montmayeur A."/>
            <person name="Murphy C."/>
            <person name="Neiman D."/>
            <person name="Pearson M."/>
            <person name="Priest M."/>
            <person name="Roberts A."/>
            <person name="Saif S."/>
            <person name="Shea T."/>
            <person name="Shenoy N."/>
            <person name="Sisk P."/>
            <person name="Stolte C."/>
            <person name="Sykes S."/>
            <person name="Wortman J."/>
            <person name="Nusbaum C."/>
            <person name="Birren B."/>
        </authorList>
    </citation>
    <scope>NUCLEOTIDE SEQUENCE [LARGE SCALE GENOMIC DNA]</scope>
    <source>
        <strain evidence="1 2">ATCC 51276</strain>
    </source>
</reference>
<sequence length="169" mass="19905">MKVYNILDIKGFTGALFNGVLFDDFFTVQAEITTYNSFLIDGRIKKEYYDTDEIKDTDIDVYSRWRKLKPICFNLIKGKKLPVSFALVFKFPQKDFIIRQYDKMPQLEQKADYYINIKYNNKILSCTSVCSINTFTAEFLNKGNLLQEAWDDFIKFFLKDNNIAVESEL</sequence>
<accession>G5GFN7</accession>
<comment type="caution">
    <text evidence="1">The sequence shown here is derived from an EMBL/GenBank/DDBJ whole genome shotgun (WGS) entry which is preliminary data.</text>
</comment>
<gene>
    <name evidence="1" type="ORF">HMPREF9333_00376</name>
</gene>
<name>G5GFN7_9FIRM</name>
<dbReference type="EMBL" id="ACZL01000007">
    <property type="protein sequence ID" value="EHI56514.1"/>
    <property type="molecule type" value="Genomic_DNA"/>
</dbReference>
<dbReference type="STRING" id="679200.HMPREF9333_00376"/>
<protein>
    <submittedName>
        <fullName evidence="1">Uncharacterized protein</fullName>
    </submittedName>
</protein>
<dbReference type="Pfam" id="PF18988">
    <property type="entry name" value="DUF5721"/>
    <property type="match status" value="1"/>
</dbReference>
<proteinExistence type="predicted"/>
<dbReference type="Proteomes" id="UP000003011">
    <property type="component" value="Unassembled WGS sequence"/>
</dbReference>
<organism evidence="1 2">
    <name type="scientific">Johnsonella ignava ATCC 51276</name>
    <dbReference type="NCBI Taxonomy" id="679200"/>
    <lineage>
        <taxon>Bacteria</taxon>
        <taxon>Bacillati</taxon>
        <taxon>Bacillota</taxon>
        <taxon>Clostridia</taxon>
        <taxon>Lachnospirales</taxon>
        <taxon>Lachnospiraceae</taxon>
        <taxon>Johnsonella</taxon>
    </lineage>
</organism>
<dbReference type="RefSeq" id="WP_005539407.1">
    <property type="nucleotide sequence ID" value="NZ_JH378829.1"/>
</dbReference>
<evidence type="ECO:0000313" key="2">
    <source>
        <dbReference type="Proteomes" id="UP000003011"/>
    </source>
</evidence>
<dbReference type="eggNOG" id="ENOG5032RA4">
    <property type="taxonomic scope" value="Bacteria"/>
</dbReference>
<dbReference type="HOGENOM" id="CLU_104975_0_0_9"/>
<dbReference type="InterPro" id="IPR043779">
    <property type="entry name" value="DUF5721"/>
</dbReference>
<dbReference type="AlphaFoldDB" id="G5GFN7"/>